<dbReference type="SMART" id="SM00312">
    <property type="entry name" value="PX"/>
    <property type="match status" value="1"/>
</dbReference>
<keyword evidence="3" id="KW-0813">Transport</keyword>
<dbReference type="GeneID" id="106805606"/>
<evidence type="ECO:0000256" key="7">
    <source>
        <dbReference type="ARBA" id="ARBA00023329"/>
    </source>
</evidence>
<keyword evidence="9" id="KW-1185">Reference proteome</keyword>
<dbReference type="SUPFAM" id="SSF64268">
    <property type="entry name" value="PX domain"/>
    <property type="match status" value="1"/>
</dbReference>
<keyword evidence="6" id="KW-0472">Membrane</keyword>
<evidence type="ECO:0000256" key="1">
    <source>
        <dbReference type="ARBA" id="ARBA00004180"/>
    </source>
</evidence>
<evidence type="ECO:0000313" key="9">
    <source>
        <dbReference type="Proteomes" id="UP000695022"/>
    </source>
</evidence>
<evidence type="ECO:0000256" key="6">
    <source>
        <dbReference type="ARBA" id="ARBA00023136"/>
    </source>
</evidence>
<protein>
    <submittedName>
        <fullName evidence="10">Sorting nexin-24-like isoform X1</fullName>
    </submittedName>
</protein>
<keyword evidence="4" id="KW-0653">Protein transport</keyword>
<comment type="similarity">
    <text evidence="2">Belongs to the sorting nexin family.</text>
</comment>
<evidence type="ECO:0000259" key="8">
    <source>
        <dbReference type="PROSITE" id="PS50195"/>
    </source>
</evidence>
<dbReference type="PROSITE" id="PS50195">
    <property type="entry name" value="PX"/>
    <property type="match status" value="1"/>
</dbReference>
<comment type="subcellular location">
    <subcellularLocation>
        <location evidence="1">Cytoplasmic vesicle membrane</location>
        <topology evidence="1">Peripheral membrane protein</topology>
        <orientation evidence="1">Cytoplasmic side</orientation>
    </subcellularLocation>
</comment>
<keyword evidence="7" id="KW-0968">Cytoplasmic vesicle</keyword>
<evidence type="ECO:0000256" key="4">
    <source>
        <dbReference type="ARBA" id="ARBA00022927"/>
    </source>
</evidence>
<dbReference type="InterPro" id="IPR052467">
    <property type="entry name" value="Sorting_nexin_PX-domain"/>
</dbReference>
<evidence type="ECO:0000256" key="3">
    <source>
        <dbReference type="ARBA" id="ARBA00022448"/>
    </source>
</evidence>
<reference evidence="10" key="1">
    <citation type="submission" date="2025-08" db="UniProtKB">
        <authorList>
            <consortium name="RefSeq"/>
        </authorList>
    </citation>
    <scope>IDENTIFICATION</scope>
</reference>
<dbReference type="Proteomes" id="UP000695022">
    <property type="component" value="Unplaced"/>
</dbReference>
<evidence type="ECO:0000256" key="2">
    <source>
        <dbReference type="ARBA" id="ARBA00010883"/>
    </source>
</evidence>
<gene>
    <name evidence="10" type="primary">LOC106805606</name>
</gene>
<dbReference type="PANTHER" id="PTHR15813">
    <property type="entry name" value="SORTING NEXIN-22 AND 24"/>
    <property type="match status" value="1"/>
</dbReference>
<dbReference type="InterPro" id="IPR036871">
    <property type="entry name" value="PX_dom_sf"/>
</dbReference>
<dbReference type="PANTHER" id="PTHR15813:SF9">
    <property type="entry name" value="PX DOMAIN-CONTAINING PROTEIN"/>
    <property type="match status" value="1"/>
</dbReference>
<accession>A0ABM1DS40</accession>
<dbReference type="InterPro" id="IPR001683">
    <property type="entry name" value="PX_dom"/>
</dbReference>
<keyword evidence="5" id="KW-0446">Lipid-binding</keyword>
<feature type="domain" description="PX" evidence="8">
    <location>
        <begin position="2"/>
        <end position="114"/>
    </location>
</feature>
<evidence type="ECO:0000313" key="10">
    <source>
        <dbReference type="RefSeq" id="XP_014662761.1"/>
    </source>
</evidence>
<organism evidence="9 10">
    <name type="scientific">Priapulus caudatus</name>
    <name type="common">Priapulid worm</name>
    <dbReference type="NCBI Taxonomy" id="37621"/>
    <lineage>
        <taxon>Eukaryota</taxon>
        <taxon>Metazoa</taxon>
        <taxon>Ecdysozoa</taxon>
        <taxon>Scalidophora</taxon>
        <taxon>Priapulida</taxon>
        <taxon>Priapulimorpha</taxon>
        <taxon>Priapulimorphida</taxon>
        <taxon>Priapulidae</taxon>
        <taxon>Priapulus</taxon>
    </lineage>
</organism>
<dbReference type="RefSeq" id="XP_014662761.1">
    <property type="nucleotide sequence ID" value="XM_014807275.1"/>
</dbReference>
<dbReference type="Gene3D" id="3.30.1520.10">
    <property type="entry name" value="Phox-like domain"/>
    <property type="match status" value="1"/>
</dbReference>
<sequence>MIRVFIPSFQQVHREPEGRGYTVFVIEVYVSGHCNIVEKRYSELLALHKQLRKTINTPEFPPKKVRNWSYKIIEQRRQSIEAYLQAVVKSNVLPKSLLSFLEIGDIRFDDSCGSYESLDCIGRDSCSHQPVLAFAEDAYLEDKPLTGMLPDLVSEGVFMGFYGTCSKEMDALVGLSS</sequence>
<proteinExistence type="inferred from homology"/>
<name>A0ABM1DS40_PRICU</name>
<dbReference type="Pfam" id="PF00787">
    <property type="entry name" value="PX"/>
    <property type="match status" value="1"/>
</dbReference>
<evidence type="ECO:0000256" key="5">
    <source>
        <dbReference type="ARBA" id="ARBA00023121"/>
    </source>
</evidence>